<dbReference type="Pfam" id="PF01985">
    <property type="entry name" value="CRS1_YhbY"/>
    <property type="match status" value="1"/>
</dbReference>
<evidence type="ECO:0000256" key="1">
    <source>
        <dbReference type="ARBA" id="ARBA00022884"/>
    </source>
</evidence>
<name>A0A380MSQ3_9GAMM</name>
<dbReference type="AlphaFoldDB" id="A0A380MSQ3"/>
<accession>A0A380MSQ3</accession>
<dbReference type="SUPFAM" id="SSF75471">
    <property type="entry name" value="YhbY-like"/>
    <property type="match status" value="1"/>
</dbReference>
<dbReference type="SMART" id="SM01103">
    <property type="entry name" value="CRS1_YhbY"/>
    <property type="match status" value="1"/>
</dbReference>
<dbReference type="RefSeq" id="WP_072576232.1">
    <property type="nucleotide sequence ID" value="NZ_LWHB01000058.1"/>
</dbReference>
<dbReference type="PANTHER" id="PTHR40065">
    <property type="entry name" value="RNA-BINDING PROTEIN YHBY"/>
    <property type="match status" value="1"/>
</dbReference>
<dbReference type="OrthoDB" id="9797519at2"/>
<dbReference type="InterPro" id="IPR035920">
    <property type="entry name" value="YhbY-like_sf"/>
</dbReference>
<dbReference type="PROSITE" id="PS51295">
    <property type="entry name" value="CRM"/>
    <property type="match status" value="1"/>
</dbReference>
<evidence type="ECO:0000259" key="3">
    <source>
        <dbReference type="PROSITE" id="PS51295"/>
    </source>
</evidence>
<proteinExistence type="predicted"/>
<dbReference type="Proteomes" id="UP000254601">
    <property type="component" value="Unassembled WGS sequence"/>
</dbReference>
<dbReference type="InterPro" id="IPR051925">
    <property type="entry name" value="RNA-binding_domain"/>
</dbReference>
<gene>
    <name evidence="4" type="ORF">NCTC13337_01001</name>
</gene>
<dbReference type="InterPro" id="IPR001890">
    <property type="entry name" value="RNA-binding_CRM"/>
</dbReference>
<protein>
    <submittedName>
        <fullName evidence="4">RNA-binding protein HI_1333</fullName>
    </submittedName>
</protein>
<keyword evidence="5" id="KW-1185">Reference proteome</keyword>
<dbReference type="GO" id="GO:0003723">
    <property type="term" value="F:RNA binding"/>
    <property type="evidence" value="ECO:0007669"/>
    <property type="project" value="UniProtKB-UniRule"/>
</dbReference>
<dbReference type="EMBL" id="UHIC01000001">
    <property type="protein sequence ID" value="SUO94933.1"/>
    <property type="molecule type" value="Genomic_DNA"/>
</dbReference>
<feature type="domain" description="CRM" evidence="3">
    <location>
        <begin position="1"/>
        <end position="96"/>
    </location>
</feature>
<keyword evidence="1 2" id="KW-0694">RNA-binding</keyword>
<evidence type="ECO:0000313" key="4">
    <source>
        <dbReference type="EMBL" id="SUO94933.1"/>
    </source>
</evidence>
<dbReference type="InterPro" id="IPR017924">
    <property type="entry name" value="RNA-binding_YhbY"/>
</dbReference>
<sequence length="97" mass="11201">MLTKTQIRYLKAQAHHIHPVILLGANGLTESVQKEINLALDSHELIKIKLGQLPDDEQKQMIDSIISEQQAEFIQKIGHTAIFYRENIENKRYILPK</sequence>
<dbReference type="PANTHER" id="PTHR40065:SF3">
    <property type="entry name" value="RNA-BINDING PROTEIN YHBY"/>
    <property type="match status" value="1"/>
</dbReference>
<dbReference type="NCBIfam" id="TIGR00253">
    <property type="entry name" value="RNA_bind_YhbY"/>
    <property type="match status" value="1"/>
</dbReference>
<organism evidence="4 5">
    <name type="scientific">Suttonella ornithocola</name>
    <dbReference type="NCBI Taxonomy" id="279832"/>
    <lineage>
        <taxon>Bacteria</taxon>
        <taxon>Pseudomonadati</taxon>
        <taxon>Pseudomonadota</taxon>
        <taxon>Gammaproteobacteria</taxon>
        <taxon>Cardiobacteriales</taxon>
        <taxon>Cardiobacteriaceae</taxon>
        <taxon>Suttonella</taxon>
    </lineage>
</organism>
<reference evidence="4 5" key="1">
    <citation type="submission" date="2018-06" db="EMBL/GenBank/DDBJ databases">
        <authorList>
            <consortium name="Pathogen Informatics"/>
            <person name="Doyle S."/>
        </authorList>
    </citation>
    <scope>NUCLEOTIDE SEQUENCE [LARGE SCALE GENOMIC DNA]</scope>
    <source>
        <strain evidence="4 5">NCTC13337</strain>
    </source>
</reference>
<dbReference type="Gene3D" id="3.30.110.60">
    <property type="entry name" value="YhbY-like"/>
    <property type="match status" value="1"/>
</dbReference>
<evidence type="ECO:0000313" key="5">
    <source>
        <dbReference type="Proteomes" id="UP000254601"/>
    </source>
</evidence>
<evidence type="ECO:0000256" key="2">
    <source>
        <dbReference type="PROSITE-ProRule" id="PRU00626"/>
    </source>
</evidence>